<feature type="compositionally biased region" description="Basic and acidic residues" evidence="1">
    <location>
        <begin position="1"/>
        <end position="32"/>
    </location>
</feature>
<feature type="compositionally biased region" description="Basic and acidic residues" evidence="1">
    <location>
        <begin position="200"/>
        <end position="212"/>
    </location>
</feature>
<name>Q5JKA0_ORYSJ</name>
<accession>Q5JKA0</accession>
<gene>
    <name evidence="2" type="ORF">OSJNBa0026J14.11</name>
    <name evidence="3" type="ORF">OSJNBa0051H17.51</name>
</gene>
<dbReference type="Proteomes" id="UP000000763">
    <property type="component" value="Chromosome 1"/>
</dbReference>
<dbReference type="Proteomes" id="UP000817658">
    <property type="component" value="Chromosome 1"/>
</dbReference>
<dbReference type="EMBL" id="AP004231">
    <property type="protein sequence ID" value="BAD88070.1"/>
    <property type="molecule type" value="Genomic_DNA"/>
</dbReference>
<dbReference type="AlphaFoldDB" id="Q5JKA0"/>
<evidence type="ECO:0000313" key="2">
    <source>
        <dbReference type="EMBL" id="BAD88070.1"/>
    </source>
</evidence>
<feature type="region of interest" description="Disordered" evidence="1">
    <location>
        <begin position="242"/>
        <end position="264"/>
    </location>
</feature>
<organism evidence="3">
    <name type="scientific">Oryza sativa subsp. japonica</name>
    <name type="common">Rice</name>
    <dbReference type="NCBI Taxonomy" id="39947"/>
    <lineage>
        <taxon>Eukaryota</taxon>
        <taxon>Viridiplantae</taxon>
        <taxon>Streptophyta</taxon>
        <taxon>Embryophyta</taxon>
        <taxon>Tracheophyta</taxon>
        <taxon>Spermatophyta</taxon>
        <taxon>Magnoliopsida</taxon>
        <taxon>Liliopsida</taxon>
        <taxon>Poales</taxon>
        <taxon>Poaceae</taxon>
        <taxon>BOP clade</taxon>
        <taxon>Oryzoideae</taxon>
        <taxon>Oryzeae</taxon>
        <taxon>Oryzinae</taxon>
        <taxon>Oryza</taxon>
        <taxon>Oryza sativa</taxon>
    </lineage>
</organism>
<sequence>MGIRREAPRLGEDGSVTERGRRRRGWEMEGHRRATTSSLELADERCSNNKILEPQAQPYAQAHPDGLTRVLQLVTSTAVPWNRTHLLVRMKKSVGEKRIWVFQLATQGGGRRQTGQCGRHNINLDGVPKSVTERVPKSVTEEGSLAAIAHGGLRAARPASHLAVGELKRDALCRLDAMAKHKQDEMACRAAAAGADGNIGEDRGHLPPHERLSSTPCREASPPSEPTPIAPMVVLCLRAAAAPPLQTSRQRPPPPIGSNFGAGP</sequence>
<reference evidence="3" key="1">
    <citation type="journal article" date="2002" name="Nature">
        <title>The genome sequence and structure of rice chromosome 1.</title>
        <authorList>
            <person name="Sasaki T."/>
            <person name="Matsumoto T."/>
            <person name="Yamamoto K."/>
            <person name="Sakata K."/>
            <person name="Baba T."/>
            <person name="Katayose Y."/>
            <person name="Wu J."/>
            <person name="Niimura Y."/>
            <person name="Cheng Z."/>
            <person name="Nagamura Y."/>
            <person name="Antonio B.A."/>
            <person name="Kanamori H."/>
            <person name="Hosokawa S."/>
            <person name="Masukawa M."/>
            <person name="Arikawa K."/>
            <person name="Chiden Y."/>
            <person name="Hayashi M."/>
            <person name="Okamoto M."/>
            <person name="Ando T."/>
            <person name="Aoki H."/>
            <person name="Arita K."/>
            <person name="Hamada M."/>
            <person name="Harada C."/>
            <person name="Hijishita S."/>
            <person name="Honda M."/>
            <person name="Ichikawa Y."/>
            <person name="Idonuma A."/>
            <person name="Iijima M."/>
            <person name="Ikeda M."/>
            <person name="Ikeno M."/>
            <person name="Itoh S."/>
            <person name="Itoh T."/>
            <person name="Itoh Y."/>
            <person name="Itoh Y."/>
            <person name="Iwabuchi A."/>
            <person name="Kamiya K."/>
            <person name="Karasawa W."/>
            <person name="Katagiri S."/>
            <person name="Kikuta A."/>
            <person name="Kobayashi N."/>
            <person name="Kono I."/>
            <person name="Machita K."/>
            <person name="Maehara T."/>
            <person name="Mizuno H."/>
            <person name="Mizubayashi T."/>
            <person name="Mukai Y."/>
            <person name="Nagasaki H."/>
            <person name="Nakashima M."/>
            <person name="Nakama Y."/>
            <person name="Nakamichi Y."/>
            <person name="Nakamura M."/>
            <person name="Namiki N."/>
            <person name="Negishi M."/>
            <person name="Ohta I."/>
            <person name="Ono N."/>
            <person name="Saji S."/>
            <person name="Sakai K."/>
            <person name="Shibata M."/>
            <person name="Shimokawa T."/>
            <person name="Shomura A."/>
            <person name="Song J."/>
            <person name="Takazaki Y."/>
            <person name="Terasawa K."/>
            <person name="Tsuji K."/>
            <person name="Waki K."/>
            <person name="Yamagata H."/>
            <person name="Yamane H."/>
            <person name="Yoshiki S."/>
            <person name="Yoshihara R."/>
            <person name="Yukawa K."/>
            <person name="Zhong H."/>
            <person name="Iwama H."/>
            <person name="Endo T."/>
            <person name="Ito H."/>
            <person name="Hahn J.H."/>
            <person name="Kim H.I."/>
            <person name="Eun M.Y."/>
            <person name="Yano M."/>
            <person name="Jiang J."/>
            <person name="Gojobori T."/>
        </authorList>
    </citation>
    <scope>NUCLEOTIDE SEQUENCE</scope>
</reference>
<evidence type="ECO:0000313" key="3">
    <source>
        <dbReference type="EMBL" id="BAD88107.1"/>
    </source>
</evidence>
<evidence type="ECO:0000313" key="4">
    <source>
        <dbReference type="Proteomes" id="UP000000763"/>
    </source>
</evidence>
<feature type="region of interest" description="Disordered" evidence="1">
    <location>
        <begin position="1"/>
        <end position="37"/>
    </location>
</feature>
<reference evidence="4" key="2">
    <citation type="journal article" date="2005" name="Nature">
        <title>The map-based sequence of the rice genome.</title>
        <authorList>
            <consortium name="International rice genome sequencing project (IRGSP)"/>
            <person name="Matsumoto T."/>
            <person name="Wu J."/>
            <person name="Kanamori H."/>
            <person name="Katayose Y."/>
            <person name="Fujisawa M."/>
            <person name="Namiki N."/>
            <person name="Mizuno H."/>
            <person name="Yamamoto K."/>
            <person name="Antonio B.A."/>
            <person name="Baba T."/>
            <person name="Sakata K."/>
            <person name="Nagamura Y."/>
            <person name="Aoki H."/>
            <person name="Arikawa K."/>
            <person name="Arita K."/>
            <person name="Bito T."/>
            <person name="Chiden Y."/>
            <person name="Fujitsuka N."/>
            <person name="Fukunaka R."/>
            <person name="Hamada M."/>
            <person name="Harada C."/>
            <person name="Hayashi A."/>
            <person name="Hijishita S."/>
            <person name="Honda M."/>
            <person name="Hosokawa S."/>
            <person name="Ichikawa Y."/>
            <person name="Idonuma A."/>
            <person name="Iijima M."/>
            <person name="Ikeda M."/>
            <person name="Ikeno M."/>
            <person name="Ito K."/>
            <person name="Ito S."/>
            <person name="Ito T."/>
            <person name="Ito Y."/>
            <person name="Ito Y."/>
            <person name="Iwabuchi A."/>
            <person name="Kamiya K."/>
            <person name="Karasawa W."/>
            <person name="Kurita K."/>
            <person name="Katagiri S."/>
            <person name="Kikuta A."/>
            <person name="Kobayashi H."/>
            <person name="Kobayashi N."/>
            <person name="Machita K."/>
            <person name="Maehara T."/>
            <person name="Masukawa M."/>
            <person name="Mizubayashi T."/>
            <person name="Mukai Y."/>
            <person name="Nagasaki H."/>
            <person name="Nagata Y."/>
            <person name="Naito S."/>
            <person name="Nakashima M."/>
            <person name="Nakama Y."/>
            <person name="Nakamichi Y."/>
            <person name="Nakamura M."/>
            <person name="Meguro A."/>
            <person name="Negishi M."/>
            <person name="Ohta I."/>
            <person name="Ohta T."/>
            <person name="Okamoto M."/>
            <person name="Ono N."/>
            <person name="Saji S."/>
            <person name="Sakaguchi M."/>
            <person name="Sakai K."/>
            <person name="Shibata M."/>
            <person name="Shimokawa T."/>
            <person name="Song J."/>
            <person name="Takazaki Y."/>
            <person name="Terasawa K."/>
            <person name="Tsugane M."/>
            <person name="Tsuji K."/>
            <person name="Ueda S."/>
            <person name="Waki K."/>
            <person name="Yamagata H."/>
            <person name="Yamamoto M."/>
            <person name="Yamamoto S."/>
            <person name="Yamane H."/>
            <person name="Yoshiki S."/>
            <person name="Yoshihara R."/>
            <person name="Yukawa K."/>
            <person name="Zhong H."/>
            <person name="Yano M."/>
            <person name="Yuan Q."/>
            <person name="Ouyang S."/>
            <person name="Liu J."/>
            <person name="Jones K.M."/>
            <person name="Gansberger K."/>
            <person name="Moffat K."/>
            <person name="Hill J."/>
            <person name="Bera J."/>
            <person name="Fadrosh D."/>
            <person name="Jin S."/>
            <person name="Johri S."/>
            <person name="Kim M."/>
            <person name="Overton L."/>
            <person name="Reardon M."/>
            <person name="Tsitrin T."/>
            <person name="Vuong H."/>
            <person name="Weaver B."/>
            <person name="Ciecko A."/>
            <person name="Tallon L."/>
            <person name="Jackson J."/>
            <person name="Pai G."/>
            <person name="Aken S.V."/>
            <person name="Utterback T."/>
            <person name="Reidmuller S."/>
            <person name="Feldblyum T."/>
            <person name="Hsiao J."/>
            <person name="Zismann V."/>
            <person name="Iobst S."/>
            <person name="de Vazeille A.R."/>
            <person name="Buell C.R."/>
            <person name="Ying K."/>
            <person name="Li Y."/>
            <person name="Lu T."/>
            <person name="Huang Y."/>
            <person name="Zhao Q."/>
            <person name="Feng Q."/>
            <person name="Zhang L."/>
            <person name="Zhu J."/>
            <person name="Weng Q."/>
            <person name="Mu J."/>
            <person name="Lu Y."/>
            <person name="Fan D."/>
            <person name="Liu Y."/>
            <person name="Guan J."/>
            <person name="Zhang Y."/>
            <person name="Yu S."/>
            <person name="Liu X."/>
            <person name="Zhang Y."/>
            <person name="Hong G."/>
            <person name="Han B."/>
            <person name="Choisne N."/>
            <person name="Demange N."/>
            <person name="Orjeda G."/>
            <person name="Samain S."/>
            <person name="Cattolico L."/>
            <person name="Pelletier E."/>
            <person name="Couloux A."/>
            <person name="Segurens B."/>
            <person name="Wincker P."/>
            <person name="D'Hont A."/>
            <person name="Scarpelli C."/>
            <person name="Weissenbach J."/>
            <person name="Salanoubat M."/>
            <person name="Quetier F."/>
            <person name="Yu Y."/>
            <person name="Kim H.R."/>
            <person name="Rambo T."/>
            <person name="Currie J."/>
            <person name="Collura K."/>
            <person name="Luo M."/>
            <person name="Yang T."/>
            <person name="Ammiraju J.S.S."/>
            <person name="Engler F."/>
            <person name="Soderlund C."/>
            <person name="Wing R.A."/>
            <person name="Palmer L.E."/>
            <person name="de la Bastide M."/>
            <person name="Spiegel L."/>
            <person name="Nascimento L."/>
            <person name="Zutavern T."/>
            <person name="O'Shaughnessy A."/>
            <person name="Dike S."/>
            <person name="Dedhia N."/>
            <person name="Preston R."/>
            <person name="Balija V."/>
            <person name="McCombie W.R."/>
            <person name="Chow T."/>
            <person name="Chen H."/>
            <person name="Chung M."/>
            <person name="Chen C."/>
            <person name="Shaw J."/>
            <person name="Wu H."/>
            <person name="Hsiao K."/>
            <person name="Chao Y."/>
            <person name="Chu M."/>
            <person name="Cheng C."/>
            <person name="Hour A."/>
            <person name="Lee P."/>
            <person name="Lin S."/>
            <person name="Lin Y."/>
            <person name="Liou J."/>
            <person name="Liu S."/>
            <person name="Hsing Y."/>
            <person name="Raghuvanshi S."/>
            <person name="Mohanty A."/>
            <person name="Bharti A.K."/>
            <person name="Gaur A."/>
            <person name="Gupta V."/>
            <person name="Kumar D."/>
            <person name="Ravi V."/>
            <person name="Vij S."/>
            <person name="Kapur A."/>
            <person name="Khurana P."/>
            <person name="Khurana P."/>
            <person name="Khurana J.P."/>
            <person name="Tyagi A.K."/>
            <person name="Gaikwad K."/>
            <person name="Singh A."/>
            <person name="Dalal V."/>
            <person name="Srivastava S."/>
            <person name="Dixit A."/>
            <person name="Pal A.K."/>
            <person name="Ghazi I.A."/>
            <person name="Yadav M."/>
            <person name="Pandit A."/>
            <person name="Bhargava A."/>
            <person name="Sureshbabu K."/>
            <person name="Batra K."/>
            <person name="Sharma T.R."/>
            <person name="Mohapatra T."/>
            <person name="Singh N.K."/>
            <person name="Messing J."/>
            <person name="Nelson A.B."/>
            <person name="Fuks G."/>
            <person name="Kavchok S."/>
            <person name="Keizer G."/>
            <person name="Linton E."/>
            <person name="Llaca V."/>
            <person name="Song R."/>
            <person name="Tanyolac B."/>
            <person name="Young S."/>
            <person name="Ho-Il K."/>
            <person name="Hahn J.H."/>
            <person name="Sangsakoo G."/>
            <person name="Vanavichit A."/>
            <person name="de Mattos Luiz.A.T."/>
            <person name="Zimmer P.D."/>
            <person name="Malone G."/>
            <person name="Dellagostin O."/>
            <person name="de Oliveira A.C."/>
            <person name="Bevan M."/>
            <person name="Bancroft I."/>
            <person name="Minx P."/>
            <person name="Cordum H."/>
            <person name="Wilson R."/>
            <person name="Cheng Z."/>
            <person name="Jin W."/>
            <person name="Jiang J."/>
            <person name="Leong S.A."/>
            <person name="Iwama H."/>
            <person name="Gojobori T."/>
            <person name="Itoh T."/>
            <person name="Niimura Y."/>
            <person name="Fujii Y."/>
            <person name="Habara T."/>
            <person name="Sakai H."/>
            <person name="Sato Y."/>
            <person name="Wilson G."/>
            <person name="Kumar K."/>
            <person name="McCouch S."/>
            <person name="Juretic N."/>
            <person name="Hoen D."/>
            <person name="Wright S."/>
            <person name="Bruskiewich R."/>
            <person name="Bureau T."/>
            <person name="Miyao A."/>
            <person name="Hirochika H."/>
            <person name="Nishikawa T."/>
            <person name="Kadowaki K."/>
            <person name="Sugiura M."/>
            <person name="Burr B."/>
            <person name="Sasaki T."/>
        </authorList>
    </citation>
    <scope>NUCLEOTIDE SEQUENCE [LARGE SCALE GENOMIC DNA]</scope>
    <source>
        <strain evidence="4">cv. Nipponbare</strain>
    </source>
</reference>
<dbReference type="EMBL" id="AP004232">
    <property type="protein sequence ID" value="BAD88107.1"/>
    <property type="molecule type" value="Genomic_DNA"/>
</dbReference>
<reference evidence="4" key="3">
    <citation type="journal article" date="2008" name="Nucleic Acids Res.">
        <title>The rice annotation project database (RAP-DB): 2008 update.</title>
        <authorList>
            <consortium name="The rice annotation project (RAP)"/>
        </authorList>
    </citation>
    <scope>GENOME REANNOTATION</scope>
    <source>
        <strain evidence="4">cv. Nipponbare</strain>
    </source>
</reference>
<protein>
    <submittedName>
        <fullName evidence="3">Uncharacterized protein</fullName>
    </submittedName>
</protein>
<proteinExistence type="predicted"/>
<evidence type="ECO:0000256" key="1">
    <source>
        <dbReference type="SAM" id="MobiDB-lite"/>
    </source>
</evidence>
<feature type="region of interest" description="Disordered" evidence="1">
    <location>
        <begin position="197"/>
        <end position="229"/>
    </location>
</feature>